<dbReference type="Gene3D" id="3.40.50.300">
    <property type="entry name" value="P-loop containing nucleotide triphosphate hydrolases"/>
    <property type="match status" value="1"/>
</dbReference>
<proteinExistence type="predicted"/>
<gene>
    <name evidence="2" type="ORF">ISF26_04000</name>
</gene>
<evidence type="ECO:0000256" key="1">
    <source>
        <dbReference type="ARBA" id="ARBA00022679"/>
    </source>
</evidence>
<keyword evidence="3" id="KW-1185">Reference proteome</keyword>
<reference evidence="2 3" key="1">
    <citation type="journal article" date="2021" name="Genome Biol. Evol.">
        <title>Complete Genome Sequencing of a Novel Gloeobacter Species from a Waterfall Cave in Mexico.</title>
        <authorList>
            <person name="Saw J.H."/>
            <person name="Cardona T."/>
            <person name="Montejano G."/>
        </authorList>
    </citation>
    <scope>NUCLEOTIDE SEQUENCE [LARGE SCALE GENOMIC DNA]</scope>
    <source>
        <strain evidence="2">MG652769</strain>
    </source>
</reference>
<dbReference type="PANTHER" id="PTHR12788:SF10">
    <property type="entry name" value="PROTEIN-TYROSINE SULFOTRANSFERASE"/>
    <property type="match status" value="1"/>
</dbReference>
<dbReference type="SUPFAM" id="SSF52540">
    <property type="entry name" value="P-loop containing nucleoside triphosphate hydrolases"/>
    <property type="match status" value="1"/>
</dbReference>
<accession>A0ABY3PNZ4</accession>
<dbReference type="RefSeq" id="WP_230842648.1">
    <property type="nucleotide sequence ID" value="NZ_CP063845.1"/>
</dbReference>
<keyword evidence="1" id="KW-0808">Transferase</keyword>
<evidence type="ECO:0000313" key="2">
    <source>
        <dbReference type="EMBL" id="UFP95420.1"/>
    </source>
</evidence>
<dbReference type="EMBL" id="CP063845">
    <property type="protein sequence ID" value="UFP95420.1"/>
    <property type="molecule type" value="Genomic_DNA"/>
</dbReference>
<evidence type="ECO:0000313" key="3">
    <source>
        <dbReference type="Proteomes" id="UP001054846"/>
    </source>
</evidence>
<dbReference type="InterPro" id="IPR026634">
    <property type="entry name" value="TPST-like"/>
</dbReference>
<organism evidence="2 3">
    <name type="scientific">Gloeobacter morelensis MG652769</name>
    <dbReference type="NCBI Taxonomy" id="2781736"/>
    <lineage>
        <taxon>Bacteria</taxon>
        <taxon>Bacillati</taxon>
        <taxon>Cyanobacteriota</taxon>
        <taxon>Cyanophyceae</taxon>
        <taxon>Gloeobacterales</taxon>
        <taxon>Gloeobacteraceae</taxon>
        <taxon>Gloeobacter</taxon>
        <taxon>Gloeobacter morelensis</taxon>
    </lineage>
</organism>
<dbReference type="Pfam" id="PF13469">
    <property type="entry name" value="Sulfotransfer_3"/>
    <property type="match status" value="1"/>
</dbReference>
<dbReference type="Proteomes" id="UP001054846">
    <property type="component" value="Chromosome"/>
</dbReference>
<dbReference type="PANTHER" id="PTHR12788">
    <property type="entry name" value="PROTEIN-TYROSINE SULFOTRANSFERASE 2"/>
    <property type="match status" value="1"/>
</dbReference>
<dbReference type="InterPro" id="IPR027417">
    <property type="entry name" value="P-loop_NTPase"/>
</dbReference>
<name>A0ABY3PNZ4_9CYAN</name>
<sequence>MQELSQTFGTASRQPMIFVVGNSRSGTTMMGRILARHPEIFTFHELHFFEEMFAAKEQAKSLASQEAARLFARLIDMQRVGYLQQRDPNQFLAEAEGCISQAGAASLTAPAVFEAFLKYETALNDGRIACDQTPRNVYYLPEILRIYPQARIINMVRDPRDVLLSQKRRWQRRFLSGNKTPLRESLRTWVNYHPITISRLWNAAIRAAEREQPHPRIFHLRFEDVVAEPEGTVRSLCDFLELQYSQSMLEVPQIGSSTTADRPEVRGINRDRAGSWQKGGLSLAEIALCQSITKVYMERNGYKPQPVRLPVVDLVTNSASFPLKLGLAFLLNLNRMRSITETIKRRLA</sequence>
<protein>
    <submittedName>
        <fullName evidence="2">Sulfotransferase</fullName>
    </submittedName>
</protein>